<dbReference type="CDD" id="cd22954">
    <property type="entry name" value="PLL_lectin"/>
    <property type="match status" value="1"/>
</dbReference>
<evidence type="ECO:0000256" key="1">
    <source>
        <dbReference type="ARBA" id="ARBA00001561"/>
    </source>
</evidence>
<protein>
    <recommendedName>
        <fullName evidence="2">N-acetylmuramoyl-L-alanine amidase</fullName>
        <ecNumber evidence="2">3.5.1.28</ecNumber>
    </recommendedName>
</protein>
<dbReference type="EMBL" id="ABOX02000045">
    <property type="protein sequence ID" value="EEF58362.1"/>
    <property type="molecule type" value="Genomic_DNA"/>
</dbReference>
<keyword evidence="7" id="KW-1185">Reference proteome</keyword>
<keyword evidence="3" id="KW-0378">Hydrolase</keyword>
<name>B9XPB1_PEDPL</name>
<dbReference type="STRING" id="320771.Cflav_PD1301"/>
<dbReference type="GO" id="GO:0008745">
    <property type="term" value="F:N-acetylmuramoyl-L-alanine amidase activity"/>
    <property type="evidence" value="ECO:0007669"/>
    <property type="project" value="UniProtKB-EC"/>
</dbReference>
<dbReference type="SUPFAM" id="SSF55846">
    <property type="entry name" value="N-acetylmuramoyl-L-alanine amidase-like"/>
    <property type="match status" value="1"/>
</dbReference>
<dbReference type="Proteomes" id="UP000003688">
    <property type="component" value="Unassembled WGS sequence"/>
</dbReference>
<dbReference type="EC" id="3.5.1.28" evidence="2"/>
<dbReference type="SUPFAM" id="SSF89372">
    <property type="entry name" value="Fucose-specific lectin"/>
    <property type="match status" value="1"/>
</dbReference>
<dbReference type="InterPro" id="IPR051206">
    <property type="entry name" value="NAMLAA_amidase_2"/>
</dbReference>
<feature type="domain" description="N-acetylmuramoyl-L-alanine amidase" evidence="5">
    <location>
        <begin position="66"/>
        <end position="223"/>
    </location>
</feature>
<keyword evidence="4" id="KW-0961">Cell wall biogenesis/degradation</keyword>
<evidence type="ECO:0000259" key="5">
    <source>
        <dbReference type="SMART" id="SM00644"/>
    </source>
</evidence>
<comment type="caution">
    <text evidence="6">The sequence shown here is derived from an EMBL/GenBank/DDBJ whole genome shotgun (WGS) entry which is preliminary data.</text>
</comment>
<dbReference type="InterPro" id="IPR036505">
    <property type="entry name" value="Amidase/PGRP_sf"/>
</dbReference>
<gene>
    <name evidence="6" type="ORF">Cflav_PD1301</name>
</gene>
<sequence precursor="true">MDSSLRKITEQITPAKQPYFLLNRTPYKTNKMKTSSLKLMLGIGALTTATAALAQPDYGPAIWHQAYAGHWYTSGHGHQFLVIHDMEGYYLSTISYIQGGGGPEKVSINYCVNGIKDNSSDSPAGEITQMVREANYAWHVGCWNTWMAGTEHEGFANNPAWYSEAMYQASAGLQRHMASAYGIPIDRNHIIAHGEWQNASWKTWMAANYPSIDTTCNSHTDPGIYWDWTHFMDLVSSTTNSHVNPALGINSDGRQEIFVVNKSGALTHSYQTTINGTWSGFVSLGGSYAQNCQPKVLRNNDGRLEVFAINSSGQLSHASEQTAGSSTSWSAFSTFSSSLTQQVKVGGGVNADGTLAVFVVGTDSTLYEMHQTTPGGSWSSWTGLSGTWSEDCDIANGNDLDGRQEVLLIDKTGHVNTFYQTAVNGSFSSSSASLGGTFAQNARMSMARNSDGRLEAFVIGSGGALYHAYQTAANGSWSSWTSLGGTGEADTQPVARANQNGSLEVIIVGSTGGVFHNHQTGTSTWAGWVSIGGTFAKNVRPALGINQDGRLEAYLVGSGSDMLRNAETSANSTTWASWTSIGGSFN</sequence>
<evidence type="ECO:0000256" key="2">
    <source>
        <dbReference type="ARBA" id="ARBA00011901"/>
    </source>
</evidence>
<proteinExistence type="predicted"/>
<dbReference type="InterPro" id="IPR002502">
    <property type="entry name" value="Amidase_domain"/>
</dbReference>
<dbReference type="GO" id="GO:0009253">
    <property type="term" value="P:peptidoglycan catabolic process"/>
    <property type="evidence" value="ECO:0007669"/>
    <property type="project" value="InterPro"/>
</dbReference>
<organism evidence="6 7">
    <name type="scientific">Pedosphaera parvula (strain Ellin514)</name>
    <dbReference type="NCBI Taxonomy" id="320771"/>
    <lineage>
        <taxon>Bacteria</taxon>
        <taxon>Pseudomonadati</taxon>
        <taxon>Verrucomicrobiota</taxon>
        <taxon>Pedosphaerae</taxon>
        <taxon>Pedosphaerales</taxon>
        <taxon>Pedosphaeraceae</taxon>
        <taxon>Pedosphaera</taxon>
    </lineage>
</organism>
<dbReference type="CDD" id="cd06583">
    <property type="entry name" value="PGRP"/>
    <property type="match status" value="1"/>
</dbReference>
<dbReference type="Pfam" id="PF26607">
    <property type="entry name" value="DUF8189"/>
    <property type="match status" value="1"/>
</dbReference>
<dbReference type="PANTHER" id="PTHR30417">
    <property type="entry name" value="N-ACETYLMURAMOYL-L-ALANINE AMIDASE AMID"/>
    <property type="match status" value="1"/>
</dbReference>
<reference evidence="6 7" key="1">
    <citation type="journal article" date="2011" name="J. Bacteriol.">
        <title>Genome sequence of 'Pedosphaera parvula' Ellin514, an aerobic Verrucomicrobial isolate from pasture soil.</title>
        <authorList>
            <person name="Kant R."/>
            <person name="van Passel M.W."/>
            <person name="Sangwan P."/>
            <person name="Palva A."/>
            <person name="Lucas S."/>
            <person name="Copeland A."/>
            <person name="Lapidus A."/>
            <person name="Glavina Del Rio T."/>
            <person name="Dalin E."/>
            <person name="Tice H."/>
            <person name="Bruce D."/>
            <person name="Goodwin L."/>
            <person name="Pitluck S."/>
            <person name="Chertkov O."/>
            <person name="Larimer F.W."/>
            <person name="Land M.L."/>
            <person name="Hauser L."/>
            <person name="Brettin T.S."/>
            <person name="Detter J.C."/>
            <person name="Han S."/>
            <person name="de Vos W.M."/>
            <person name="Janssen P.H."/>
            <person name="Smidt H."/>
        </authorList>
    </citation>
    <scope>NUCLEOTIDE SEQUENCE [LARGE SCALE GENOMIC DNA]</scope>
    <source>
        <strain evidence="6 7">Ellin514</strain>
    </source>
</reference>
<evidence type="ECO:0000313" key="7">
    <source>
        <dbReference type="Proteomes" id="UP000003688"/>
    </source>
</evidence>
<accession>B9XPB1</accession>
<dbReference type="GO" id="GO:0009254">
    <property type="term" value="P:peptidoglycan turnover"/>
    <property type="evidence" value="ECO:0007669"/>
    <property type="project" value="TreeGrafter"/>
</dbReference>
<dbReference type="GO" id="GO:0071555">
    <property type="term" value="P:cell wall organization"/>
    <property type="evidence" value="ECO:0007669"/>
    <property type="project" value="UniProtKB-KW"/>
</dbReference>
<dbReference type="Pfam" id="PF01510">
    <property type="entry name" value="Amidase_2"/>
    <property type="match status" value="1"/>
</dbReference>
<comment type="catalytic activity">
    <reaction evidence="1">
        <text>Hydrolyzes the link between N-acetylmuramoyl residues and L-amino acid residues in certain cell-wall glycopeptides.</text>
        <dbReference type="EC" id="3.5.1.28"/>
    </reaction>
</comment>
<evidence type="ECO:0000256" key="4">
    <source>
        <dbReference type="ARBA" id="ARBA00023316"/>
    </source>
</evidence>
<dbReference type="AlphaFoldDB" id="B9XPB1"/>
<dbReference type="Gene3D" id="2.120.10.70">
    <property type="entry name" value="Fucose-specific lectin"/>
    <property type="match status" value="1"/>
</dbReference>
<dbReference type="PANTHER" id="PTHR30417:SF1">
    <property type="entry name" value="N-ACETYLMURAMOYL-L-ALANINE AMIDASE AMID"/>
    <property type="match status" value="1"/>
</dbReference>
<dbReference type="InterPro" id="IPR058502">
    <property type="entry name" value="PLL-like_beta-prop"/>
</dbReference>
<dbReference type="SMART" id="SM00644">
    <property type="entry name" value="Ami_2"/>
    <property type="match status" value="1"/>
</dbReference>
<dbReference type="Gene3D" id="3.40.80.10">
    <property type="entry name" value="Peptidoglycan recognition protein-like"/>
    <property type="match status" value="1"/>
</dbReference>
<evidence type="ECO:0000313" key="6">
    <source>
        <dbReference type="EMBL" id="EEF58362.1"/>
    </source>
</evidence>
<evidence type="ECO:0000256" key="3">
    <source>
        <dbReference type="ARBA" id="ARBA00022801"/>
    </source>
</evidence>